<gene>
    <name evidence="1" type="ORF">Cfor_08526</name>
</gene>
<dbReference type="AlphaFoldDB" id="A0A6L2PHW0"/>
<feature type="non-terminal residue" evidence="1">
    <location>
        <position position="176"/>
    </location>
</feature>
<name>A0A6L2PHW0_COPFO</name>
<sequence length="176" mass="19712">YHYRSLNKGDKGWFICLQLSVSNESVVVLRNVGFNLSGNFSCEVTVEAPSFSTATVHQQMLVVSLPESPPVIHTEHDRYEPGDTLRANCSSPPSKPPASLSFFLNNIPVGVPEIRQYRTMPDTQQLSFLPLSTTLFPMHFSNGQLVIKCTAHIATVYYQSTEINLMSRAREPIPER</sequence>
<reference evidence="2" key="1">
    <citation type="submission" date="2020-01" db="EMBL/GenBank/DDBJ databases">
        <title>Draft genome sequence of the Termite Coptotermes fromosanus.</title>
        <authorList>
            <person name="Itakura S."/>
            <person name="Yosikawa Y."/>
            <person name="Umezawa K."/>
        </authorList>
    </citation>
    <scope>NUCLEOTIDE SEQUENCE [LARGE SCALE GENOMIC DNA]</scope>
</reference>
<dbReference type="InParanoid" id="A0A6L2PHW0"/>
<organism evidence="1 2">
    <name type="scientific">Coptotermes formosanus</name>
    <name type="common">Formosan subterranean termite</name>
    <dbReference type="NCBI Taxonomy" id="36987"/>
    <lineage>
        <taxon>Eukaryota</taxon>
        <taxon>Metazoa</taxon>
        <taxon>Ecdysozoa</taxon>
        <taxon>Arthropoda</taxon>
        <taxon>Hexapoda</taxon>
        <taxon>Insecta</taxon>
        <taxon>Pterygota</taxon>
        <taxon>Neoptera</taxon>
        <taxon>Polyneoptera</taxon>
        <taxon>Dictyoptera</taxon>
        <taxon>Blattodea</taxon>
        <taxon>Blattoidea</taxon>
        <taxon>Termitoidae</taxon>
        <taxon>Rhinotermitidae</taxon>
        <taxon>Coptotermes</taxon>
    </lineage>
</organism>
<dbReference type="PANTHER" id="PTHR21261:SF6">
    <property type="entry name" value="BEATEN PATH IIA-RELATED"/>
    <property type="match status" value="1"/>
</dbReference>
<proteinExistence type="predicted"/>
<evidence type="ECO:0000313" key="2">
    <source>
        <dbReference type="Proteomes" id="UP000502823"/>
    </source>
</evidence>
<evidence type="ECO:0000313" key="1">
    <source>
        <dbReference type="EMBL" id="GFG32006.1"/>
    </source>
</evidence>
<dbReference type="EMBL" id="BLKM01011093">
    <property type="protein sequence ID" value="GFG32006.1"/>
    <property type="molecule type" value="Genomic_DNA"/>
</dbReference>
<dbReference type="OrthoDB" id="196393at2759"/>
<dbReference type="Gene3D" id="2.60.40.10">
    <property type="entry name" value="Immunoglobulins"/>
    <property type="match status" value="1"/>
</dbReference>
<evidence type="ECO:0008006" key="3">
    <source>
        <dbReference type="Google" id="ProtNLM"/>
    </source>
</evidence>
<protein>
    <recommendedName>
        <fullName evidence="3">Ig-like domain-containing protein</fullName>
    </recommendedName>
</protein>
<keyword evidence="2" id="KW-1185">Reference proteome</keyword>
<dbReference type="InterPro" id="IPR013783">
    <property type="entry name" value="Ig-like_fold"/>
</dbReference>
<dbReference type="PANTHER" id="PTHR21261">
    <property type="entry name" value="BEAT PROTEIN"/>
    <property type="match status" value="1"/>
</dbReference>
<accession>A0A6L2PHW0</accession>
<dbReference type="Proteomes" id="UP000502823">
    <property type="component" value="Unassembled WGS sequence"/>
</dbReference>
<comment type="caution">
    <text evidence="1">The sequence shown here is derived from an EMBL/GenBank/DDBJ whole genome shotgun (WGS) entry which is preliminary data.</text>
</comment>
<feature type="non-terminal residue" evidence="1">
    <location>
        <position position="1"/>
    </location>
</feature>